<dbReference type="OrthoDB" id="9780502at2"/>
<evidence type="ECO:0000256" key="13">
    <source>
        <dbReference type="PIRSR" id="PIRSR601273-2"/>
    </source>
</evidence>
<evidence type="ECO:0000256" key="7">
    <source>
        <dbReference type="ARBA" id="ARBA00022723"/>
    </source>
</evidence>
<comment type="cofactor">
    <cofactor evidence="2 13">
        <name>Fe(2+)</name>
        <dbReference type="ChEBI" id="CHEBI:29033"/>
    </cofactor>
</comment>
<evidence type="ECO:0000256" key="5">
    <source>
        <dbReference type="ARBA" id="ARBA00011995"/>
    </source>
</evidence>
<keyword evidence="8" id="KW-0560">Oxidoreductase</keyword>
<evidence type="ECO:0000313" key="16">
    <source>
        <dbReference type="EMBL" id="OYQ35954.1"/>
    </source>
</evidence>
<dbReference type="AlphaFoldDB" id="A0A255Z4X0"/>
<evidence type="ECO:0000256" key="9">
    <source>
        <dbReference type="ARBA" id="ARBA00023004"/>
    </source>
</evidence>
<dbReference type="EC" id="1.14.16.1" evidence="5"/>
<evidence type="ECO:0000256" key="6">
    <source>
        <dbReference type="ARBA" id="ARBA00020276"/>
    </source>
</evidence>
<comment type="catalytic activity">
    <reaction evidence="1">
        <text>(6R)-L-erythro-5,6,7,8-tetrahydrobiopterin + L-phenylalanine + O2 = (4aS,6R)-4a-hydroxy-L-erythro-5,6,7,8-tetrahydrobiopterin + L-tyrosine</text>
        <dbReference type="Rhea" id="RHEA:20273"/>
        <dbReference type="ChEBI" id="CHEBI:15379"/>
        <dbReference type="ChEBI" id="CHEBI:15642"/>
        <dbReference type="ChEBI" id="CHEBI:58095"/>
        <dbReference type="ChEBI" id="CHEBI:58315"/>
        <dbReference type="ChEBI" id="CHEBI:59560"/>
        <dbReference type="EC" id="1.14.16.1"/>
    </reaction>
</comment>
<evidence type="ECO:0000313" key="17">
    <source>
        <dbReference type="Proteomes" id="UP000216998"/>
    </source>
</evidence>
<evidence type="ECO:0000256" key="14">
    <source>
        <dbReference type="SAM" id="MobiDB-lite"/>
    </source>
</evidence>
<dbReference type="InterPro" id="IPR005960">
    <property type="entry name" value="Phe-4-hydroxylase_mono"/>
</dbReference>
<dbReference type="InterPro" id="IPR001273">
    <property type="entry name" value="ArAA_hydroxylase"/>
</dbReference>
<evidence type="ECO:0000256" key="12">
    <source>
        <dbReference type="ARBA" id="ARBA00029922"/>
    </source>
</evidence>
<feature type="domain" description="Biopterin-dependent aromatic amino acid hydroxylase family profile" evidence="15">
    <location>
        <begin position="1"/>
        <end position="303"/>
    </location>
</feature>
<comment type="similarity">
    <text evidence="4">Belongs to the biopterin-dependent aromatic amino acid hydroxylase family.</text>
</comment>
<comment type="pathway">
    <text evidence="3">Amino-acid degradation; L-phenylalanine degradation; acetoacetate and fumarate from L-phenylalanine: step 1/6.</text>
</comment>
<keyword evidence="9 13" id="KW-0408">Iron</keyword>
<sequence>MNQTNAPASDFATRVTDSGKTDTALRGDYRHVQPDFTIDQGWDAYSSADHALWRTLYDRQSALLPRYAAREFLEGLTRLDVRDGIPDFRRASDVLDRATGWILVAVPGLIPEREFFEHLAARRFPVTNWIRKPEEMDYLVEPDVFHDFFGHVPLLTHPVFADYLQAYGIGGAKAIALNGQEHLARLYWYMVEFGLINTKDGLRAYGAGMLSSRGETQFCIESPSPHRIGFDLERVMRTQYRIDDYQQTYFVLDSYEQLMNATAVDFTPLYARLRSLPAIGPTEVLASDRVFTLGTQGESHKAA</sequence>
<evidence type="ECO:0000256" key="2">
    <source>
        <dbReference type="ARBA" id="ARBA00001954"/>
    </source>
</evidence>
<reference evidence="16 17" key="1">
    <citation type="submission" date="2017-07" db="EMBL/GenBank/DDBJ databases">
        <title>Niveispirillum cyanobacteriorum sp. nov., isolated from cyanobacterial aggregates in a eutrophic lake.</title>
        <authorList>
            <person name="Cai H."/>
        </authorList>
    </citation>
    <scope>NUCLEOTIDE SEQUENCE [LARGE SCALE GENOMIC DNA]</scope>
    <source>
        <strain evidence="17">TH1-14</strain>
    </source>
</reference>
<dbReference type="NCBIfam" id="NF008877">
    <property type="entry name" value="PRK11913.1-2"/>
    <property type="match status" value="1"/>
</dbReference>
<evidence type="ECO:0000256" key="1">
    <source>
        <dbReference type="ARBA" id="ARBA00001060"/>
    </source>
</evidence>
<dbReference type="EMBL" id="NOXU01000024">
    <property type="protein sequence ID" value="OYQ35954.1"/>
    <property type="molecule type" value="Genomic_DNA"/>
</dbReference>
<keyword evidence="17" id="KW-1185">Reference proteome</keyword>
<feature type="binding site" evidence="13">
    <location>
        <position position="146"/>
    </location>
    <ligand>
        <name>Fe cation</name>
        <dbReference type="ChEBI" id="CHEBI:24875"/>
    </ligand>
</feature>
<accession>A0A255Z4X0</accession>
<organism evidence="16 17">
    <name type="scientific">Niveispirillum lacus</name>
    <dbReference type="NCBI Taxonomy" id="1981099"/>
    <lineage>
        <taxon>Bacteria</taxon>
        <taxon>Pseudomonadati</taxon>
        <taxon>Pseudomonadota</taxon>
        <taxon>Alphaproteobacteria</taxon>
        <taxon>Rhodospirillales</taxon>
        <taxon>Azospirillaceae</taxon>
        <taxon>Niveispirillum</taxon>
    </lineage>
</organism>
<dbReference type="SUPFAM" id="SSF56534">
    <property type="entry name" value="Aromatic aminoacid monoxygenases, catalytic and oligomerization domains"/>
    <property type="match status" value="1"/>
</dbReference>
<evidence type="ECO:0000256" key="4">
    <source>
        <dbReference type="ARBA" id="ARBA00009712"/>
    </source>
</evidence>
<dbReference type="PROSITE" id="PS00367">
    <property type="entry name" value="BH4_AAA_HYDROXYL_1"/>
    <property type="match status" value="1"/>
</dbReference>
<comment type="caution">
    <text evidence="16">The sequence shown here is derived from an EMBL/GenBank/DDBJ whole genome shotgun (WGS) entry which is preliminary data.</text>
</comment>
<dbReference type="GO" id="GO:0006559">
    <property type="term" value="P:L-phenylalanine catabolic process"/>
    <property type="evidence" value="ECO:0007669"/>
    <property type="project" value="UniProtKB-UniPathway"/>
</dbReference>
<evidence type="ECO:0000256" key="10">
    <source>
        <dbReference type="ARBA" id="ARBA00023033"/>
    </source>
</evidence>
<keyword evidence="10 16" id="KW-0503">Monooxygenase</keyword>
<dbReference type="PRINTS" id="PR00372">
    <property type="entry name" value="FYWHYDRXLASE"/>
</dbReference>
<feature type="binding site" evidence="13">
    <location>
        <position position="192"/>
    </location>
    <ligand>
        <name>Fe cation</name>
        <dbReference type="ChEBI" id="CHEBI:24875"/>
    </ligand>
</feature>
<dbReference type="UniPathway" id="UPA00139">
    <property type="reaction ID" value="UER00337"/>
</dbReference>
<keyword evidence="7 13" id="KW-0479">Metal-binding</keyword>
<proteinExistence type="inferred from homology"/>
<dbReference type="InterPro" id="IPR036951">
    <property type="entry name" value="ArAA_hydroxylase_sf"/>
</dbReference>
<dbReference type="PANTHER" id="PTHR11473">
    <property type="entry name" value="AROMATIC AMINO ACID HYDROXYLASE"/>
    <property type="match status" value="1"/>
</dbReference>
<dbReference type="RefSeq" id="WP_094455008.1">
    <property type="nucleotide sequence ID" value="NZ_NOXU01000024.1"/>
</dbReference>
<dbReference type="PROSITE" id="PS51410">
    <property type="entry name" value="BH4_AAA_HYDROXYL_2"/>
    <property type="match status" value="1"/>
</dbReference>
<name>A0A255Z4X0_9PROT</name>
<dbReference type="InterPro" id="IPR036329">
    <property type="entry name" value="Aro-AA_hydroxylase_C_sf"/>
</dbReference>
<dbReference type="GO" id="GO:0005506">
    <property type="term" value="F:iron ion binding"/>
    <property type="evidence" value="ECO:0007669"/>
    <property type="project" value="InterPro"/>
</dbReference>
<dbReference type="InterPro" id="IPR018301">
    <property type="entry name" value="ArAA_hydroxylase_Fe/CU_BS"/>
</dbReference>
<dbReference type="GO" id="GO:0004505">
    <property type="term" value="F:phenylalanine 4-monooxygenase activity"/>
    <property type="evidence" value="ECO:0007669"/>
    <property type="project" value="UniProtKB-EC"/>
</dbReference>
<evidence type="ECO:0000259" key="15">
    <source>
        <dbReference type="PROSITE" id="PS51410"/>
    </source>
</evidence>
<keyword evidence="11" id="KW-0585">Phenylalanine catabolism</keyword>
<evidence type="ECO:0000256" key="8">
    <source>
        <dbReference type="ARBA" id="ARBA00023002"/>
    </source>
</evidence>
<evidence type="ECO:0000256" key="11">
    <source>
        <dbReference type="ARBA" id="ARBA00023232"/>
    </source>
</evidence>
<dbReference type="CDD" id="cd03348">
    <property type="entry name" value="pro_PheOH"/>
    <property type="match status" value="1"/>
</dbReference>
<dbReference type="Gene3D" id="1.10.800.10">
    <property type="entry name" value="Aromatic amino acid hydroxylase"/>
    <property type="match status" value="1"/>
</dbReference>
<feature type="binding site" evidence="13">
    <location>
        <position position="151"/>
    </location>
    <ligand>
        <name>Fe cation</name>
        <dbReference type="ChEBI" id="CHEBI:24875"/>
    </ligand>
</feature>
<gene>
    <name evidence="16" type="ORF">CHU95_06785</name>
</gene>
<evidence type="ECO:0000256" key="3">
    <source>
        <dbReference type="ARBA" id="ARBA00005088"/>
    </source>
</evidence>
<protein>
    <recommendedName>
        <fullName evidence="6">Phenylalanine-4-hydroxylase</fullName>
        <ecNumber evidence="5">1.14.16.1</ecNumber>
    </recommendedName>
    <alternativeName>
        <fullName evidence="12">Phe-4-monooxygenase</fullName>
    </alternativeName>
</protein>
<dbReference type="Pfam" id="PF00351">
    <property type="entry name" value="Biopterin_H"/>
    <property type="match status" value="1"/>
</dbReference>
<dbReference type="PANTHER" id="PTHR11473:SF24">
    <property type="entry name" value="PHENYLALANINE-4-HYDROXYLASE"/>
    <property type="match status" value="1"/>
</dbReference>
<dbReference type="Proteomes" id="UP000216998">
    <property type="component" value="Unassembled WGS sequence"/>
</dbReference>
<dbReference type="InterPro" id="IPR019774">
    <property type="entry name" value="Aromatic-AA_hydroxylase_C"/>
</dbReference>
<feature type="region of interest" description="Disordered" evidence="14">
    <location>
        <begin position="1"/>
        <end position="20"/>
    </location>
</feature>
<dbReference type="NCBIfam" id="TIGR01267">
    <property type="entry name" value="Phe4hydrox_mono"/>
    <property type="match status" value="1"/>
</dbReference>